<dbReference type="PROSITE" id="PS00136">
    <property type="entry name" value="SUBTILASE_ASP"/>
    <property type="match status" value="1"/>
</dbReference>
<dbReference type="GO" id="GO:0006508">
    <property type="term" value="P:proteolysis"/>
    <property type="evidence" value="ECO:0007669"/>
    <property type="project" value="UniProtKB-KW"/>
</dbReference>
<dbReference type="InterPro" id="IPR022398">
    <property type="entry name" value="Peptidase_S8_His-AS"/>
</dbReference>
<evidence type="ECO:0000256" key="3">
    <source>
        <dbReference type="ARBA" id="ARBA00022729"/>
    </source>
</evidence>
<dbReference type="PROSITE" id="PS00138">
    <property type="entry name" value="SUBTILASE_SER"/>
    <property type="match status" value="1"/>
</dbReference>
<dbReference type="PRINTS" id="PR00723">
    <property type="entry name" value="SUBTILISIN"/>
</dbReference>
<dbReference type="PANTHER" id="PTHR43806:SF58">
    <property type="entry name" value="ALKALINE PROTEASE 1-RELATED"/>
    <property type="match status" value="1"/>
</dbReference>
<dbReference type="Pfam" id="PF05922">
    <property type="entry name" value="Inhibitor_I9"/>
    <property type="match status" value="1"/>
</dbReference>
<keyword evidence="3 8" id="KW-0732">Signal</keyword>
<feature type="domain" description="Inhibitor I9" evidence="10">
    <location>
        <begin position="33"/>
        <end position="110"/>
    </location>
</feature>
<proteinExistence type="inferred from homology"/>
<evidence type="ECO:0000259" key="10">
    <source>
        <dbReference type="Pfam" id="PF05922"/>
    </source>
</evidence>
<protein>
    <submittedName>
        <fullName evidence="11">Uu.00g040960.m01.CDS01</fullName>
    </submittedName>
</protein>
<dbReference type="Proteomes" id="UP001295740">
    <property type="component" value="Unassembled WGS sequence"/>
</dbReference>
<evidence type="ECO:0000313" key="11">
    <source>
        <dbReference type="EMBL" id="CAJ2501243.1"/>
    </source>
</evidence>
<dbReference type="AlphaFoldDB" id="A0AAI8YE43"/>
<evidence type="ECO:0000256" key="8">
    <source>
        <dbReference type="SAM" id="SignalP"/>
    </source>
</evidence>
<keyword evidence="5 6" id="KW-0720">Serine protease</keyword>
<organism evidence="11 12">
    <name type="scientific">Anthostomella pinea</name>
    <dbReference type="NCBI Taxonomy" id="933095"/>
    <lineage>
        <taxon>Eukaryota</taxon>
        <taxon>Fungi</taxon>
        <taxon>Dikarya</taxon>
        <taxon>Ascomycota</taxon>
        <taxon>Pezizomycotina</taxon>
        <taxon>Sordariomycetes</taxon>
        <taxon>Xylariomycetidae</taxon>
        <taxon>Xylariales</taxon>
        <taxon>Xylariaceae</taxon>
        <taxon>Anthostomella</taxon>
    </lineage>
</organism>
<dbReference type="GO" id="GO:0004252">
    <property type="term" value="F:serine-type endopeptidase activity"/>
    <property type="evidence" value="ECO:0007669"/>
    <property type="project" value="UniProtKB-UniRule"/>
</dbReference>
<feature type="active site" description="Charge relay system" evidence="6">
    <location>
        <position position="164"/>
    </location>
</feature>
<feature type="chain" id="PRO_5042465193" evidence="8">
    <location>
        <begin position="18"/>
        <end position="413"/>
    </location>
</feature>
<dbReference type="SUPFAM" id="SSF52743">
    <property type="entry name" value="Subtilisin-like"/>
    <property type="match status" value="1"/>
</dbReference>
<evidence type="ECO:0000256" key="6">
    <source>
        <dbReference type="PROSITE-ProRule" id="PRU01240"/>
    </source>
</evidence>
<reference evidence="11" key="1">
    <citation type="submission" date="2023-10" db="EMBL/GenBank/DDBJ databases">
        <authorList>
            <person name="Hackl T."/>
        </authorList>
    </citation>
    <scope>NUCLEOTIDE SEQUENCE</scope>
</reference>
<keyword evidence="2 6" id="KW-0645">Protease</keyword>
<evidence type="ECO:0000256" key="5">
    <source>
        <dbReference type="ARBA" id="ARBA00022825"/>
    </source>
</evidence>
<dbReference type="CDD" id="cd04077">
    <property type="entry name" value="Peptidases_S8_PCSK9_ProteinaseK_like"/>
    <property type="match status" value="1"/>
</dbReference>
<keyword evidence="12" id="KW-1185">Reference proteome</keyword>
<dbReference type="PROSITE" id="PS51892">
    <property type="entry name" value="SUBTILASE"/>
    <property type="match status" value="1"/>
</dbReference>
<feature type="signal peptide" evidence="8">
    <location>
        <begin position="1"/>
        <end position="17"/>
    </location>
</feature>
<dbReference type="InterPro" id="IPR023827">
    <property type="entry name" value="Peptidase_S8_Asp-AS"/>
</dbReference>
<dbReference type="InterPro" id="IPR037045">
    <property type="entry name" value="S8pro/Inhibitor_I9_sf"/>
</dbReference>
<dbReference type="InterPro" id="IPR036852">
    <property type="entry name" value="Peptidase_S8/S53_dom_sf"/>
</dbReference>
<comment type="similarity">
    <text evidence="1 6 7">Belongs to the peptidase S8 family.</text>
</comment>
<comment type="caution">
    <text evidence="11">The sequence shown here is derived from an EMBL/GenBank/DDBJ whole genome shotgun (WGS) entry which is preliminary data.</text>
</comment>
<gene>
    <name evidence="11" type="ORF">KHLLAP_LOCUS1711</name>
</gene>
<dbReference type="InterPro" id="IPR000209">
    <property type="entry name" value="Peptidase_S8/S53_dom"/>
</dbReference>
<feature type="active site" description="Charge relay system" evidence="6">
    <location>
        <position position="354"/>
    </location>
</feature>
<dbReference type="PANTHER" id="PTHR43806">
    <property type="entry name" value="PEPTIDASE S8"/>
    <property type="match status" value="1"/>
</dbReference>
<sequence>MKLINLLLVGLAPMALGTAPLIKRGEKDLIDDNYIVVMKKGIDAKGIQAHYNSMQTSSLKLVGGKKGFVRKFQVHDFNAYHIECDDDMLQAIRGHDMVDYVTQDARVSLQAPVPLPQTVGMVPAGVEQGSWGLGRVSHRGPGIGGYVGAGVNPDALPSHAYIIDTGIRTSHRQFGNRASWGKTFVDGADDTDDNGHGTHVAGTVGGATVGVDNTTLLFALKVLDANGVGSDSSMIAGVDWAVEHARNASSLSRSVINLSLGVDRVDPALTDVIEAAYSAGMTVVAAAGNHGADACSFSPASALDAIAVGATDETDHRAGYSNLGACVDIFAPGNNIRSTWHDDDNAFATLMGTSMAAPHVAGVAAYLMAREDLPTPAQVWTRILALATKDKLLDVNGSPNRLAFNGNPAELAL</sequence>
<dbReference type="SUPFAM" id="SSF54897">
    <property type="entry name" value="Protease propeptides/inhibitors"/>
    <property type="match status" value="1"/>
</dbReference>
<dbReference type="InterPro" id="IPR050131">
    <property type="entry name" value="Peptidase_S8_subtilisin-like"/>
</dbReference>
<feature type="active site" description="Charge relay system" evidence="6">
    <location>
        <position position="196"/>
    </location>
</feature>
<dbReference type="PROSITE" id="PS00137">
    <property type="entry name" value="SUBTILASE_HIS"/>
    <property type="match status" value="1"/>
</dbReference>
<dbReference type="InterPro" id="IPR010259">
    <property type="entry name" value="S8pro/Inhibitor_I9"/>
</dbReference>
<accession>A0AAI8YE43</accession>
<dbReference type="GO" id="GO:0005576">
    <property type="term" value="C:extracellular region"/>
    <property type="evidence" value="ECO:0007669"/>
    <property type="project" value="UniProtKB-ARBA"/>
</dbReference>
<evidence type="ECO:0000313" key="12">
    <source>
        <dbReference type="Proteomes" id="UP001295740"/>
    </source>
</evidence>
<evidence type="ECO:0000256" key="7">
    <source>
        <dbReference type="RuleBase" id="RU003355"/>
    </source>
</evidence>
<dbReference type="Gene3D" id="3.30.70.80">
    <property type="entry name" value="Peptidase S8 propeptide/proteinase inhibitor I9"/>
    <property type="match status" value="1"/>
</dbReference>
<evidence type="ECO:0000256" key="1">
    <source>
        <dbReference type="ARBA" id="ARBA00011073"/>
    </source>
</evidence>
<dbReference type="Pfam" id="PF00082">
    <property type="entry name" value="Peptidase_S8"/>
    <property type="match status" value="1"/>
</dbReference>
<name>A0AAI8YE43_9PEZI</name>
<keyword evidence="4 6" id="KW-0378">Hydrolase</keyword>
<dbReference type="Gene3D" id="3.40.50.200">
    <property type="entry name" value="Peptidase S8/S53 domain"/>
    <property type="match status" value="1"/>
</dbReference>
<dbReference type="EMBL" id="CAUWAG010000003">
    <property type="protein sequence ID" value="CAJ2501243.1"/>
    <property type="molecule type" value="Genomic_DNA"/>
</dbReference>
<dbReference type="InterPro" id="IPR015500">
    <property type="entry name" value="Peptidase_S8_subtilisin-rel"/>
</dbReference>
<dbReference type="FunFam" id="3.40.50.200:FF:000007">
    <property type="entry name" value="Subtilisin-like serine protease"/>
    <property type="match status" value="1"/>
</dbReference>
<feature type="domain" description="Peptidase S8/S53" evidence="9">
    <location>
        <begin position="162"/>
        <end position="389"/>
    </location>
</feature>
<evidence type="ECO:0000256" key="2">
    <source>
        <dbReference type="ARBA" id="ARBA00022670"/>
    </source>
</evidence>
<evidence type="ECO:0000256" key="4">
    <source>
        <dbReference type="ARBA" id="ARBA00022801"/>
    </source>
</evidence>
<evidence type="ECO:0000259" key="9">
    <source>
        <dbReference type="Pfam" id="PF00082"/>
    </source>
</evidence>
<dbReference type="InterPro" id="IPR034193">
    <property type="entry name" value="PCSK9_ProteinaseK-like"/>
</dbReference>
<dbReference type="InterPro" id="IPR023828">
    <property type="entry name" value="Peptidase_S8_Ser-AS"/>
</dbReference>